<feature type="transmembrane region" description="Helical" evidence="11">
    <location>
        <begin position="2203"/>
        <end position="2226"/>
    </location>
</feature>
<dbReference type="SMART" id="SM00060">
    <property type="entry name" value="FN3"/>
    <property type="match status" value="19"/>
</dbReference>
<feature type="domain" description="Tyrosine specific protein phosphatases" evidence="13">
    <location>
        <begin position="1694"/>
        <end position="1767"/>
    </location>
</feature>
<organism evidence="15 16">
    <name type="scientific">Mytilus coruscus</name>
    <name type="common">Sea mussel</name>
    <dbReference type="NCBI Taxonomy" id="42192"/>
    <lineage>
        <taxon>Eukaryota</taxon>
        <taxon>Metazoa</taxon>
        <taxon>Spiralia</taxon>
        <taxon>Lophotrochozoa</taxon>
        <taxon>Mollusca</taxon>
        <taxon>Bivalvia</taxon>
        <taxon>Autobranchia</taxon>
        <taxon>Pteriomorphia</taxon>
        <taxon>Mytilida</taxon>
        <taxon>Mytiloidea</taxon>
        <taxon>Mytilidae</taxon>
        <taxon>Mytilinae</taxon>
        <taxon>Mytilus</taxon>
    </lineage>
</organism>
<evidence type="ECO:0000256" key="1">
    <source>
        <dbReference type="ARBA" id="ARBA00004479"/>
    </source>
</evidence>
<evidence type="ECO:0000259" key="12">
    <source>
        <dbReference type="PROSITE" id="PS50055"/>
    </source>
</evidence>
<dbReference type="SUPFAM" id="SSF52799">
    <property type="entry name" value="(Phosphotyrosine protein) phosphatases II"/>
    <property type="match status" value="1"/>
</dbReference>
<proteinExistence type="predicted"/>
<accession>A0A6J8ED66</accession>
<evidence type="ECO:0000256" key="9">
    <source>
        <dbReference type="ARBA" id="ARBA00023180"/>
    </source>
</evidence>
<evidence type="ECO:0000256" key="7">
    <source>
        <dbReference type="ARBA" id="ARBA00022989"/>
    </source>
</evidence>
<keyword evidence="5 15" id="KW-0378">Hydrolase</keyword>
<evidence type="ECO:0000256" key="10">
    <source>
        <dbReference type="ARBA" id="ARBA00051722"/>
    </source>
</evidence>
<feature type="domain" description="Tyrosine-protein phosphatase" evidence="12">
    <location>
        <begin position="1518"/>
        <end position="1776"/>
    </location>
</feature>
<dbReference type="PANTHER" id="PTHR46957:SF3">
    <property type="entry name" value="CYTOKINE RECEPTOR"/>
    <property type="match status" value="1"/>
</dbReference>
<dbReference type="SUPFAM" id="SSF49265">
    <property type="entry name" value="Fibronectin type III"/>
    <property type="match status" value="10"/>
</dbReference>
<evidence type="ECO:0000313" key="15">
    <source>
        <dbReference type="EMBL" id="CAC5416991.1"/>
    </source>
</evidence>
<dbReference type="PANTHER" id="PTHR46957">
    <property type="entry name" value="CYTOKINE RECEPTOR"/>
    <property type="match status" value="1"/>
</dbReference>
<dbReference type="InterPro" id="IPR036116">
    <property type="entry name" value="FN3_sf"/>
</dbReference>
<dbReference type="InterPro" id="IPR003595">
    <property type="entry name" value="Tyr_Pase_cat"/>
</dbReference>
<evidence type="ECO:0000259" key="13">
    <source>
        <dbReference type="PROSITE" id="PS50056"/>
    </source>
</evidence>
<dbReference type="InterPro" id="IPR000242">
    <property type="entry name" value="PTP_cat"/>
</dbReference>
<keyword evidence="4" id="KW-0732">Signal</keyword>
<dbReference type="Pfam" id="PF00041">
    <property type="entry name" value="fn3"/>
    <property type="match status" value="1"/>
</dbReference>
<dbReference type="InterPro" id="IPR000387">
    <property type="entry name" value="Tyr_Pase_dom"/>
</dbReference>
<dbReference type="Pfam" id="PF00102">
    <property type="entry name" value="Y_phosphatase"/>
    <property type="match status" value="1"/>
</dbReference>
<dbReference type="PROSITE" id="PS00383">
    <property type="entry name" value="TYR_PHOSPHATASE_1"/>
    <property type="match status" value="1"/>
</dbReference>
<dbReference type="PROSITE" id="PS50056">
    <property type="entry name" value="TYR_PHOSPHATASE_2"/>
    <property type="match status" value="1"/>
</dbReference>
<name>A0A6J8ED66_MYTCO</name>
<sequence length="2266" mass="248339">MNISEPNAPADITVENETTTSISINIKHGTGMVKFFDVRKDEKFIKQYVATAEENTVVTIDGLTPGTLYNSFTVIAISNGINSSLIKVPSHATKPNAPADITIENETTTSIDINIKHGTGMVKYFDVRKDEKFIKQYAATADGNTVVTIDGLTPGTLYNSFTVIAISNGINSSLIKVPSHATKPNAPADITIENETTTSIDINIKHGTGMVKYFDVRKDEKFIKQYAATADGNTVVTIDGLTPGTLYNSFTVIAISNGINSSLIKVPSHATKPNAPADITTENETTTSIDINIKHGTGMVKYFDVRKDEKFIKQYAATADGNTVVTIDGLTPGTLYNSFTVIAISNGINSSLIKVPSHATKPNAPADITIENETTTSIDINIKHGTGMVKYFDVRKDEKFIKQYAATADGNTVVTIDCLTPGTLYNSFTVLAISNGINSSLIKVPSHATKPNAPADITIENETTTSIDINIKHGTGMVKYFDVRKDEKFIKQYAATADGNTVVTIDGLTPGALYNSFTITAISNGINSSLVKVPSHATKPNAPADITVETETTTSININIKHGTGMVKYFDVRKDEKFIEQYAATAEENTVVTIDGLTPGTLYNSFTIIAISNGINSSLIKVPSHATKPNAPADITVETETTTSIDINIKHGTGMVKYFDVRKDEKFIKQYAATADRNTVVTIDGLTPGTLYDSFTVIAISNGINSSLIKVPSHATKPNAPADITVENETTTSISINIKHGTGMVKYFDVRKDDKFIKQYAATANGNTVATIDGLTPGTLYNSFTIIAISNGINSSLIRVPSRATKPNAPADITVENETTTSININIKHGTGMVKYFDVRKDDKFIKQYAATAKGNTVVTIDGLTPGTLYNSFTIIAISNGINSSLVRVPSQATKPNAPAAITVENETTTSININIKHGTGMVEYFDVRKDEKLIKQYAATAKRNTVVTIDGLIPGILYNSFTIIAISNGINSSSIRVPSQATKPNAPAAITVENETTTSININIKHGTGMVEYFDVRKDEKLIKQYAATAKRNTVVTIDGLIPGILYNSFTIIAISNGINSSLVRVPSQATKPNAPAAITVENETTTSISINIKHGTGMVEYFDVRKDEKFIKQYAATAKGNTVVTIDGLTPGTLYNSFTIIAISNGINSSLVRVPSQATKPNAPAAITVENETTTSISINIKHGTGMVEYFDVRKDEKFIKQYAATAKGNMVVTIDGLTPGTLYNSFTIISISNGINSSSIRVPSQATIPSTPTSVKVQTSSNETMDLCIIKGNGGVENYNISFQPISKAKCAGKLVQRIGKDSIKIDSLSAGTIYNISISSMFNNKHSSPYLIQHATDPSPPSDVRIKDRKKDSATIEIVKGKGCVKRFVVSVDGIDHNVTASTDKNVTVYLISGLHSATMYPIKIYAVSNGASNVEMSSIQISLTTEKDPVPVAIGIVVGVLAALIVIIIVVFAWRRQALCFKKNIPKQVVQGNMNSGFEEEVELADNRRKRPVKLSDFHRHVEMMSRNTHMKFSEEFKELGILSPKHSTDESQIQENRPKNRYTNILPFDHSIVKLIGVEDEIGSDFINANYIPGKKSKREFIATQGPLPSTKEEMWRMIWEQNVSIVVMLTQLIERGRKKCEIYWPENVNENMFLGDIIVEVETISHLPNYTLRTIALRLGDVERRIKHYNYLAWPDMGTPKTTDIMINFVDTVRQEVKPNMNGPIVVHCSAGVGRTGTFIIMDILLQEIRSKCTEVDIFGMILKMRNYRLNMVQTEDQYIFIHNCVKDLIDVSDNEEEEVGFEDQHELPSTPLIKTVGKTTTSSTLQIINPAGKVRFYRIIINRNTSLPLIPYQSSTQKYNITNLKPGAHYTISAVAVSNGIYSSPSSEINVFTDNFSLKTVKRTTNSVTLEISSFDRYIKSYEIFLDGNLFKDVLHISRTQNETIQNLVPGTLYNVKVVVTADTENNDVVFDIATLPGQPRSISVLQGMNYSDITVVPPRGAVDFYTFLSSSVCLSSNMIKSSYILETISNKKNSLRLRTEPGVCCMLYVVAVSNNITSTPLNSTIKRPESVPGKVDYQYMHILENSVTIFWSVPQHPNGIVNGYILTFWSNNKIASIKFTCVDCPGANDCSFLSHQQIKSSTFTGSTTFKDIYSTIPFKWRQTKFIFTINKLQQYSNYSFTLWTSTRQGNGPVFSSSFRTVKGHTHESSSCGPIIAGAVVGSNFGTVIILVIGRFVYRWYYRRVKGNTTKPDGRSQQYEDISPETDANVYETLEIAM</sequence>
<evidence type="ECO:0000256" key="11">
    <source>
        <dbReference type="SAM" id="Phobius"/>
    </source>
</evidence>
<evidence type="ECO:0000256" key="4">
    <source>
        <dbReference type="ARBA" id="ARBA00022729"/>
    </source>
</evidence>
<evidence type="ECO:0000256" key="3">
    <source>
        <dbReference type="ARBA" id="ARBA00022692"/>
    </source>
</evidence>
<dbReference type="Gene3D" id="2.60.40.10">
    <property type="entry name" value="Immunoglobulins"/>
    <property type="match status" value="18"/>
</dbReference>
<evidence type="ECO:0000256" key="6">
    <source>
        <dbReference type="ARBA" id="ARBA00022912"/>
    </source>
</evidence>
<dbReference type="EC" id="3.1.3.48" evidence="2"/>
<dbReference type="Gene3D" id="3.90.190.10">
    <property type="entry name" value="Protein tyrosine phosphatase superfamily"/>
    <property type="match status" value="1"/>
</dbReference>
<comment type="catalytic activity">
    <reaction evidence="10">
        <text>O-phospho-L-tyrosyl-[protein] + H2O = L-tyrosyl-[protein] + phosphate</text>
        <dbReference type="Rhea" id="RHEA:10684"/>
        <dbReference type="Rhea" id="RHEA-COMP:10136"/>
        <dbReference type="Rhea" id="RHEA-COMP:20101"/>
        <dbReference type="ChEBI" id="CHEBI:15377"/>
        <dbReference type="ChEBI" id="CHEBI:43474"/>
        <dbReference type="ChEBI" id="CHEBI:46858"/>
        <dbReference type="ChEBI" id="CHEBI:61978"/>
        <dbReference type="EC" id="3.1.3.48"/>
    </reaction>
</comment>
<keyword evidence="3 11" id="KW-0812">Transmembrane</keyword>
<dbReference type="FunFam" id="3.90.190.10:FF:000009">
    <property type="entry name" value="Receptor-type tyrosine-protein phosphatase beta"/>
    <property type="match status" value="1"/>
</dbReference>
<dbReference type="PRINTS" id="PR00700">
    <property type="entry name" value="PRTYPHPHTASE"/>
</dbReference>
<feature type="domain" description="Fibronectin type-III" evidence="14">
    <location>
        <begin position="1795"/>
        <end position="1884"/>
    </location>
</feature>
<dbReference type="OrthoDB" id="10253954at2759"/>
<dbReference type="InterPro" id="IPR013783">
    <property type="entry name" value="Ig-like_fold"/>
</dbReference>
<evidence type="ECO:0000259" key="14">
    <source>
        <dbReference type="PROSITE" id="PS50853"/>
    </source>
</evidence>
<dbReference type="SMART" id="SM00404">
    <property type="entry name" value="PTPc_motif"/>
    <property type="match status" value="1"/>
</dbReference>
<dbReference type="EMBL" id="CACVKT020008726">
    <property type="protein sequence ID" value="CAC5416991.1"/>
    <property type="molecule type" value="Genomic_DNA"/>
</dbReference>
<keyword evidence="6" id="KW-0904">Protein phosphatase</keyword>
<feature type="transmembrane region" description="Helical" evidence="11">
    <location>
        <begin position="1437"/>
        <end position="1459"/>
    </location>
</feature>
<dbReference type="CDD" id="cd00063">
    <property type="entry name" value="FN3"/>
    <property type="match status" value="15"/>
</dbReference>
<dbReference type="GO" id="GO:0016020">
    <property type="term" value="C:membrane"/>
    <property type="evidence" value="ECO:0007669"/>
    <property type="project" value="UniProtKB-SubCell"/>
</dbReference>
<keyword evidence="8 11" id="KW-0472">Membrane</keyword>
<evidence type="ECO:0000256" key="5">
    <source>
        <dbReference type="ARBA" id="ARBA00022801"/>
    </source>
</evidence>
<evidence type="ECO:0000256" key="8">
    <source>
        <dbReference type="ARBA" id="ARBA00023136"/>
    </source>
</evidence>
<evidence type="ECO:0000313" key="16">
    <source>
        <dbReference type="Proteomes" id="UP000507470"/>
    </source>
</evidence>
<dbReference type="PROSITE" id="PS50853">
    <property type="entry name" value="FN3"/>
    <property type="match status" value="2"/>
</dbReference>
<dbReference type="InterPro" id="IPR050713">
    <property type="entry name" value="RTP_Phos/Ushers"/>
</dbReference>
<dbReference type="InterPro" id="IPR016130">
    <property type="entry name" value="Tyr_Pase_AS"/>
</dbReference>
<keyword evidence="16" id="KW-1185">Reference proteome</keyword>
<gene>
    <name evidence="15" type="ORF">MCOR_49549</name>
</gene>
<feature type="transmembrane region" description="Helical" evidence="11">
    <location>
        <begin position="1712"/>
        <end position="1733"/>
    </location>
</feature>
<dbReference type="Proteomes" id="UP000507470">
    <property type="component" value="Unassembled WGS sequence"/>
</dbReference>
<reference evidence="15 16" key="1">
    <citation type="submission" date="2020-06" db="EMBL/GenBank/DDBJ databases">
        <authorList>
            <person name="Li R."/>
            <person name="Bekaert M."/>
        </authorList>
    </citation>
    <scope>NUCLEOTIDE SEQUENCE [LARGE SCALE GENOMIC DNA]</scope>
    <source>
        <strain evidence="16">wild</strain>
    </source>
</reference>
<feature type="domain" description="Fibronectin type-III" evidence="14">
    <location>
        <begin position="1344"/>
        <end position="1433"/>
    </location>
</feature>
<dbReference type="InterPro" id="IPR029021">
    <property type="entry name" value="Prot-tyrosine_phosphatase-like"/>
</dbReference>
<dbReference type="GO" id="GO:0004725">
    <property type="term" value="F:protein tyrosine phosphatase activity"/>
    <property type="evidence" value="ECO:0007669"/>
    <property type="project" value="UniProtKB-EC"/>
</dbReference>
<dbReference type="SMART" id="SM00194">
    <property type="entry name" value="PTPc"/>
    <property type="match status" value="1"/>
</dbReference>
<comment type="subcellular location">
    <subcellularLocation>
        <location evidence="1">Membrane</location>
        <topology evidence="1">Single-pass type I membrane protein</topology>
    </subcellularLocation>
</comment>
<keyword evidence="9" id="KW-0325">Glycoprotein</keyword>
<protein>
    <recommendedName>
        <fullName evidence="2">protein-tyrosine-phosphatase</fullName>
        <ecNumber evidence="2">3.1.3.48</ecNumber>
    </recommendedName>
</protein>
<keyword evidence="7 11" id="KW-1133">Transmembrane helix</keyword>
<evidence type="ECO:0000256" key="2">
    <source>
        <dbReference type="ARBA" id="ARBA00013064"/>
    </source>
</evidence>
<dbReference type="InterPro" id="IPR003961">
    <property type="entry name" value="FN3_dom"/>
</dbReference>
<dbReference type="PROSITE" id="PS50055">
    <property type="entry name" value="TYR_PHOSPHATASE_PTP"/>
    <property type="match status" value="1"/>
</dbReference>